<gene>
    <name evidence="2" type="ORF">BN948_04463</name>
</gene>
<feature type="compositionally biased region" description="Polar residues" evidence="1">
    <location>
        <begin position="70"/>
        <end position="87"/>
    </location>
</feature>
<dbReference type="AlphaFoldDB" id="A0A1L1PJ60"/>
<dbReference type="EMBL" id="CCAE010000062">
    <property type="protein sequence ID" value="CDN90022.1"/>
    <property type="molecule type" value="Genomic_DNA"/>
</dbReference>
<feature type="compositionally biased region" description="Pro residues" evidence="1">
    <location>
        <begin position="107"/>
        <end position="118"/>
    </location>
</feature>
<dbReference type="RefSeq" id="WP_138820291.1">
    <property type="nucleotide sequence ID" value="NZ_CCAE010000062.1"/>
</dbReference>
<feature type="compositionally biased region" description="Polar residues" evidence="1">
    <location>
        <begin position="352"/>
        <end position="383"/>
    </location>
</feature>
<evidence type="ECO:0000256" key="1">
    <source>
        <dbReference type="SAM" id="MobiDB-lite"/>
    </source>
</evidence>
<protein>
    <submittedName>
        <fullName evidence="2">Uncharacterized protein</fullName>
    </submittedName>
</protein>
<dbReference type="Proteomes" id="UP000028878">
    <property type="component" value="Unassembled WGS sequence"/>
</dbReference>
<accession>A0A1L1PJ60</accession>
<keyword evidence="3" id="KW-1185">Reference proteome</keyword>
<reference evidence="3" key="2">
    <citation type="submission" date="2014-11" db="EMBL/GenBank/DDBJ databases">
        <title>Draft genome sequence of Hydrogenophaga intermedia S1.</title>
        <authorList>
            <person name="Gan H.M."/>
            <person name="Chew T.H."/>
            <person name="Stolz A."/>
        </authorList>
    </citation>
    <scope>NUCLEOTIDE SEQUENCE [LARGE SCALE GENOMIC DNA]</scope>
    <source>
        <strain evidence="3">S1</strain>
    </source>
</reference>
<name>A0A1L1PJ60_HYDIT</name>
<evidence type="ECO:0000313" key="3">
    <source>
        <dbReference type="Proteomes" id="UP000028878"/>
    </source>
</evidence>
<evidence type="ECO:0000313" key="2">
    <source>
        <dbReference type="EMBL" id="CDN90022.1"/>
    </source>
</evidence>
<organism evidence="2 3">
    <name type="scientific">Hydrogenophaga intermedia</name>
    <dbReference type="NCBI Taxonomy" id="65786"/>
    <lineage>
        <taxon>Bacteria</taxon>
        <taxon>Pseudomonadati</taxon>
        <taxon>Pseudomonadota</taxon>
        <taxon>Betaproteobacteria</taxon>
        <taxon>Burkholderiales</taxon>
        <taxon>Comamonadaceae</taxon>
        <taxon>Hydrogenophaga</taxon>
    </lineage>
</organism>
<feature type="compositionally biased region" description="Polar residues" evidence="1">
    <location>
        <begin position="1"/>
        <end position="17"/>
    </location>
</feature>
<reference evidence="3" key="1">
    <citation type="submission" date="2014-02" db="EMBL/GenBank/DDBJ databases">
        <authorList>
            <person name="Gan H."/>
        </authorList>
    </citation>
    <scope>NUCLEOTIDE SEQUENCE [LARGE SCALE GENOMIC DNA]</scope>
    <source>
        <strain evidence="3">S1</strain>
    </source>
</reference>
<feature type="region of interest" description="Disordered" evidence="1">
    <location>
        <begin position="349"/>
        <end position="383"/>
    </location>
</feature>
<sequence length="539" mass="58404">MNSKKVGSSSISGTNNPLYRPPGGGAPKNGVPTSPAKPWTIADYDFSGEPQGLSDDTNLGTTCEREDTSQTKSKSKSAPSQLQFDSESSVDDGSREADTASEESEPVTPPANTPPGPAQPTVQFSEDPAIAALQKSTLAATTQVVLYATCLAILDNALADPQCKLPPNSFSYLRGLFGGAIKECEARAQELTHETEQLLAQHSQEAKALASLADGDASPAADDTFSVRSSRAAPVNLRRALREVKQLPTQAQQDQIIEGLRAALEKVGPVSKADLDRELLQIQWDLDNPHLKGVDAELGEFHKQLQENETEPITENFDAEVKALQQQGKELDELQYSVDSDVVDKLLDHDSTSSANSENKSVTLDVTENMSASTASTEKSPSQLDGELLALLAELENQTKSASTKPQLQQPTKTPLSTSAQLQELIQNHSTLTADELQYVNIETTQFQNSLASEEGRPLTEHESAERVLYENQQPEPYRQYLKNKLIDDYLAKQRAIIADSERGIALMLDNQDGSGAVENARQQRIDALLSGERPVNPS</sequence>
<feature type="region of interest" description="Disordered" evidence="1">
    <location>
        <begin position="1"/>
        <end position="123"/>
    </location>
</feature>
<proteinExistence type="predicted"/>